<dbReference type="PANTHER" id="PTHR48081">
    <property type="entry name" value="AB HYDROLASE SUPERFAMILY PROTEIN C4A8.06C"/>
    <property type="match status" value="1"/>
</dbReference>
<comment type="caution">
    <text evidence="3">The sequence shown here is derived from an EMBL/GenBank/DDBJ whole genome shotgun (WGS) entry which is preliminary data.</text>
</comment>
<sequence>MDRLPTLGRAIPVVVGPTYDIYAALLSKKAVDIKKTTVETHKYGLHPRQQLDLYKSTSNKGLRKPAPILVFLYGGGFVNGDRILNRIPGELAFANLGHFFCENFGFETIVMDYRLVGHGATFPSGGSDLEAVMQWIRKRYAGSGRKVFVLGNSAGGIHTCTWMFENDFRSSRRALIAGSDGIKLAGVITLGAAFTFRYSSRGLIDSVAQYLGSEVENASPLGSIERCRDSGELLKGGWPRMLVVDSEFDPEDILRSSQDALLKLRAVEGLQIEYQNLTGHNHISPPLALGTGITEEKSWGFAIGKWCMA</sequence>
<organism evidence="3 4">
    <name type="scientific">Cladophialophora chaetospira</name>
    <dbReference type="NCBI Taxonomy" id="386627"/>
    <lineage>
        <taxon>Eukaryota</taxon>
        <taxon>Fungi</taxon>
        <taxon>Dikarya</taxon>
        <taxon>Ascomycota</taxon>
        <taxon>Pezizomycotina</taxon>
        <taxon>Eurotiomycetes</taxon>
        <taxon>Chaetothyriomycetidae</taxon>
        <taxon>Chaetothyriales</taxon>
        <taxon>Herpotrichiellaceae</taxon>
        <taxon>Cladophialophora</taxon>
    </lineage>
</organism>
<dbReference type="AlphaFoldDB" id="A0AA38X0V6"/>
<dbReference type="EMBL" id="JAPDRK010000018">
    <property type="protein sequence ID" value="KAJ9604693.1"/>
    <property type="molecule type" value="Genomic_DNA"/>
</dbReference>
<gene>
    <name evidence="3" type="ORF">H2200_010807</name>
</gene>
<protein>
    <recommendedName>
        <fullName evidence="2">BD-FAE-like domain-containing protein</fullName>
    </recommendedName>
</protein>
<keyword evidence="4" id="KW-1185">Reference proteome</keyword>
<reference evidence="3" key="1">
    <citation type="submission" date="2022-10" db="EMBL/GenBank/DDBJ databases">
        <title>Culturing micro-colonial fungi from biological soil crusts in the Mojave desert and describing Neophaeococcomyces mojavensis, and introducing the new genera and species Taxawa tesnikishii.</title>
        <authorList>
            <person name="Kurbessoian T."/>
            <person name="Stajich J.E."/>
        </authorList>
    </citation>
    <scope>NUCLEOTIDE SEQUENCE</scope>
    <source>
        <strain evidence="3">TK_41</strain>
    </source>
</reference>
<dbReference type="SUPFAM" id="SSF53474">
    <property type="entry name" value="alpha/beta-Hydrolases"/>
    <property type="match status" value="1"/>
</dbReference>
<keyword evidence="1" id="KW-0378">Hydrolase</keyword>
<evidence type="ECO:0000313" key="4">
    <source>
        <dbReference type="Proteomes" id="UP001172673"/>
    </source>
</evidence>
<dbReference type="InterPro" id="IPR049492">
    <property type="entry name" value="BD-FAE-like_dom"/>
</dbReference>
<name>A0AA38X0V6_9EURO</name>
<dbReference type="InterPro" id="IPR050300">
    <property type="entry name" value="GDXG_lipolytic_enzyme"/>
</dbReference>
<dbReference type="Gene3D" id="3.40.50.1820">
    <property type="entry name" value="alpha/beta hydrolase"/>
    <property type="match status" value="1"/>
</dbReference>
<accession>A0AA38X0V6</accession>
<dbReference type="InterPro" id="IPR029058">
    <property type="entry name" value="AB_hydrolase_fold"/>
</dbReference>
<proteinExistence type="predicted"/>
<evidence type="ECO:0000256" key="1">
    <source>
        <dbReference type="ARBA" id="ARBA00022801"/>
    </source>
</evidence>
<evidence type="ECO:0000259" key="2">
    <source>
        <dbReference type="Pfam" id="PF20434"/>
    </source>
</evidence>
<dbReference type="GO" id="GO:0016787">
    <property type="term" value="F:hydrolase activity"/>
    <property type="evidence" value="ECO:0007669"/>
    <property type="project" value="UniProtKB-KW"/>
</dbReference>
<feature type="domain" description="BD-FAE-like" evidence="2">
    <location>
        <begin position="51"/>
        <end position="156"/>
    </location>
</feature>
<dbReference type="Proteomes" id="UP001172673">
    <property type="component" value="Unassembled WGS sequence"/>
</dbReference>
<dbReference type="Pfam" id="PF20434">
    <property type="entry name" value="BD-FAE"/>
    <property type="match status" value="1"/>
</dbReference>
<evidence type="ECO:0000313" key="3">
    <source>
        <dbReference type="EMBL" id="KAJ9604693.1"/>
    </source>
</evidence>